<dbReference type="Gene3D" id="1.10.150.120">
    <property type="entry name" value="[2Fe-2S]-binding domain"/>
    <property type="match status" value="1"/>
</dbReference>
<comment type="caution">
    <text evidence="8">The sequence shown here is derived from an EMBL/GenBank/DDBJ whole genome shotgun (WGS) entry which is preliminary data.</text>
</comment>
<dbReference type="InterPro" id="IPR002888">
    <property type="entry name" value="2Fe-2S-bd"/>
</dbReference>
<name>A0ABP9GIJ9_9ACTN</name>
<dbReference type="PANTHER" id="PTHR44379">
    <property type="entry name" value="OXIDOREDUCTASE WITH IRON-SULFUR SUBUNIT"/>
    <property type="match status" value="1"/>
</dbReference>
<dbReference type="SUPFAM" id="SSF47741">
    <property type="entry name" value="CO dehydrogenase ISP C-domain like"/>
    <property type="match status" value="1"/>
</dbReference>
<dbReference type="EMBL" id="BAABIK010000011">
    <property type="protein sequence ID" value="GAA4940560.1"/>
    <property type="molecule type" value="Genomic_DNA"/>
</dbReference>
<reference evidence="9" key="1">
    <citation type="journal article" date="2019" name="Int. J. Syst. Evol. Microbiol.">
        <title>The Global Catalogue of Microorganisms (GCM) 10K type strain sequencing project: providing services to taxonomists for standard genome sequencing and annotation.</title>
        <authorList>
            <consortium name="The Broad Institute Genomics Platform"/>
            <consortium name="The Broad Institute Genome Sequencing Center for Infectious Disease"/>
            <person name="Wu L."/>
            <person name="Ma J."/>
        </authorList>
    </citation>
    <scope>NUCLEOTIDE SEQUENCE [LARGE SCALE GENOMIC DNA]</scope>
    <source>
        <strain evidence="9">JCM 18123</strain>
    </source>
</reference>
<evidence type="ECO:0000256" key="3">
    <source>
        <dbReference type="ARBA" id="ARBA00023002"/>
    </source>
</evidence>
<dbReference type="Proteomes" id="UP001499993">
    <property type="component" value="Unassembled WGS sequence"/>
</dbReference>
<evidence type="ECO:0000256" key="4">
    <source>
        <dbReference type="ARBA" id="ARBA00023004"/>
    </source>
</evidence>
<dbReference type="CDD" id="cd00207">
    <property type="entry name" value="fer2"/>
    <property type="match status" value="1"/>
</dbReference>
<protein>
    <submittedName>
        <fullName evidence="8">(2Fe-2S)-binding protein</fullName>
    </submittedName>
</protein>
<keyword evidence="2" id="KW-0479">Metal-binding</keyword>
<feature type="domain" description="2Fe-2S ferredoxin-type" evidence="7">
    <location>
        <begin position="6"/>
        <end position="82"/>
    </location>
</feature>
<dbReference type="PANTHER" id="PTHR44379:SF5">
    <property type="entry name" value="OXIDOREDUCTASE WITH IRON-SULFUR SUBUNIT"/>
    <property type="match status" value="1"/>
</dbReference>
<dbReference type="InterPro" id="IPR036010">
    <property type="entry name" value="2Fe-2S_ferredoxin-like_sf"/>
</dbReference>
<accession>A0ABP9GIJ9</accession>
<dbReference type="PROSITE" id="PS00197">
    <property type="entry name" value="2FE2S_FER_1"/>
    <property type="match status" value="1"/>
</dbReference>
<gene>
    <name evidence="8" type="ORF">GCM10023224_22830</name>
</gene>
<evidence type="ECO:0000313" key="8">
    <source>
        <dbReference type="EMBL" id="GAA4940560.1"/>
    </source>
</evidence>
<keyword evidence="5" id="KW-0411">Iron-sulfur</keyword>
<evidence type="ECO:0000256" key="2">
    <source>
        <dbReference type="ARBA" id="ARBA00022723"/>
    </source>
</evidence>
<keyword evidence="4" id="KW-0408">Iron</keyword>
<dbReference type="RefSeq" id="WP_345556573.1">
    <property type="nucleotide sequence ID" value="NZ_BAABIK010000011.1"/>
</dbReference>
<keyword evidence="3" id="KW-0560">Oxidoreductase</keyword>
<dbReference type="PROSITE" id="PS51085">
    <property type="entry name" value="2FE2S_FER_2"/>
    <property type="match status" value="1"/>
</dbReference>
<proteinExistence type="predicted"/>
<dbReference type="InterPro" id="IPR006058">
    <property type="entry name" value="2Fe2S_fd_BS"/>
</dbReference>
<evidence type="ECO:0000259" key="7">
    <source>
        <dbReference type="PROSITE" id="PS51085"/>
    </source>
</evidence>
<dbReference type="Pfam" id="PF00111">
    <property type="entry name" value="Fer2"/>
    <property type="match status" value="1"/>
</dbReference>
<evidence type="ECO:0000256" key="6">
    <source>
        <dbReference type="SAM" id="MobiDB-lite"/>
    </source>
</evidence>
<evidence type="ECO:0000256" key="5">
    <source>
        <dbReference type="ARBA" id="ARBA00023014"/>
    </source>
</evidence>
<keyword evidence="9" id="KW-1185">Reference proteome</keyword>
<dbReference type="Gene3D" id="3.10.20.30">
    <property type="match status" value="1"/>
</dbReference>
<sequence length="194" mass="20365">MTEEQHDIRLHVNGVRYSARVPARRLLSDCLRHDLGLTGTHVGCEHGVCGACTVLVDGQPARSCLMLAVSAARHDITTVEGLAAPDGTPHPVQRAFSECHALQCGFCTPGFLTLVAAYVRDNPDPGEDDAREAVTGNLCRCTGYQNIVAAVLRTAEITREHGASGAPEARRPAGRAGAADGPHSAASPKEGGRP</sequence>
<feature type="region of interest" description="Disordered" evidence="6">
    <location>
        <begin position="160"/>
        <end position="194"/>
    </location>
</feature>
<organism evidence="8 9">
    <name type="scientific">Streptomonospora halophila</name>
    <dbReference type="NCBI Taxonomy" id="427369"/>
    <lineage>
        <taxon>Bacteria</taxon>
        <taxon>Bacillati</taxon>
        <taxon>Actinomycetota</taxon>
        <taxon>Actinomycetes</taxon>
        <taxon>Streptosporangiales</taxon>
        <taxon>Nocardiopsidaceae</taxon>
        <taxon>Streptomonospora</taxon>
    </lineage>
</organism>
<evidence type="ECO:0000256" key="1">
    <source>
        <dbReference type="ARBA" id="ARBA00022714"/>
    </source>
</evidence>
<evidence type="ECO:0000313" key="9">
    <source>
        <dbReference type="Proteomes" id="UP001499993"/>
    </source>
</evidence>
<dbReference type="InterPro" id="IPR001041">
    <property type="entry name" value="2Fe-2S_ferredoxin-type"/>
</dbReference>
<dbReference type="InterPro" id="IPR012675">
    <property type="entry name" value="Beta-grasp_dom_sf"/>
</dbReference>
<dbReference type="Pfam" id="PF01799">
    <property type="entry name" value="Fer2_2"/>
    <property type="match status" value="1"/>
</dbReference>
<keyword evidence="1" id="KW-0001">2Fe-2S</keyword>
<dbReference type="InterPro" id="IPR051452">
    <property type="entry name" value="Diverse_Oxidoreductases"/>
</dbReference>
<dbReference type="SUPFAM" id="SSF54292">
    <property type="entry name" value="2Fe-2S ferredoxin-like"/>
    <property type="match status" value="1"/>
</dbReference>
<dbReference type="InterPro" id="IPR036884">
    <property type="entry name" value="2Fe-2S-bd_dom_sf"/>
</dbReference>